<evidence type="ECO:0000313" key="4">
    <source>
        <dbReference type="Proteomes" id="UP000265140"/>
    </source>
</evidence>
<evidence type="ECO:0008006" key="5">
    <source>
        <dbReference type="Google" id="ProtNLM"/>
    </source>
</evidence>
<feature type="compositionally biased region" description="Polar residues" evidence="2">
    <location>
        <begin position="441"/>
        <end position="452"/>
    </location>
</feature>
<dbReference type="SMART" id="SM00698">
    <property type="entry name" value="MORN"/>
    <property type="match status" value="8"/>
</dbReference>
<dbReference type="SUPFAM" id="SSF82185">
    <property type="entry name" value="Histone H3 K4-specific methyltransferase SET7/9 N-terminal domain"/>
    <property type="match status" value="2"/>
</dbReference>
<dbReference type="InParanoid" id="A0A3P9A0J4"/>
<proteinExistence type="predicted"/>
<dbReference type="Pfam" id="PF02493">
    <property type="entry name" value="MORN"/>
    <property type="match status" value="9"/>
</dbReference>
<evidence type="ECO:0000313" key="3">
    <source>
        <dbReference type="Ensembl" id="ENSELUP00000034532.2"/>
    </source>
</evidence>
<feature type="region of interest" description="Disordered" evidence="2">
    <location>
        <begin position="320"/>
        <end position="378"/>
    </location>
</feature>
<protein>
    <recommendedName>
        <fullName evidence="5">MORN repeat containing 1</fullName>
    </recommendedName>
</protein>
<name>A0A3P9A0J4_ESOLU</name>
<feature type="compositionally biased region" description="Low complexity" evidence="2">
    <location>
        <begin position="364"/>
        <end position="376"/>
    </location>
</feature>
<reference evidence="3" key="3">
    <citation type="submission" date="2025-08" db="UniProtKB">
        <authorList>
            <consortium name="Ensembl"/>
        </authorList>
    </citation>
    <scope>IDENTIFICATION</scope>
</reference>
<dbReference type="PANTHER" id="PTHR23084:SF263">
    <property type="entry name" value="MORN REPEAT-CONTAINING PROTEIN 1"/>
    <property type="match status" value="1"/>
</dbReference>
<gene>
    <name evidence="3" type="primary">MORN1</name>
</gene>
<dbReference type="PANTHER" id="PTHR23084">
    <property type="entry name" value="PHOSPHATIDYLINOSITOL-4-PHOSPHATE 5-KINASE RELATED"/>
    <property type="match status" value="1"/>
</dbReference>
<sequence length="520" mass="56856">MAAIKKQTRNPRYVGEVQNLVRNGFGVYVYPNSFFRYEGEWNMGKKHGLGKLLMKDGSYYEGEFTQGEIEGTGSRFWAKTGDFYSGQFSAGELHGCGVLQKSNGERYEGEFSHGLRDGQGFLLDKDGQTYKGSFHQNKRHGEGQMTYRSGDHYEGGWLVDRRQGHGVLRCADGSMYDGQWRNNLFSGQGTLIHCSGVIYEGMWTNGRPLGGASKIVIEGGDVLEVFQDSPFSVEVHLHTEAGGRTTGESGRVLRITAGVRLCGLPPSTTPACLLRRDDINETPIPTPFGFQVVSYPLMERAFKSQDFRGTTAPVVDMAARAAKSGSTRAGSPRLPQGQQESGSGSDGQPMGGGTPSSLEGEAVGGEQNQSSEGESSAITESLSGLFLGQEEDFLPPPANQRVEDGQAKFQNLLLAPPPPDFIPYQLMDELEKRNIKRLSNKAPSEKQSLSQDKTSDSRSNLKKSAMDSTSPRPGEYVIMVTEVTKPPFQGQALPPAFALLRLYPAKTRSKNTRTDKTMSK</sequence>
<dbReference type="Bgee" id="ENSELUG00000013138">
    <property type="expression patterns" value="Expressed in ovary and 5 other cell types or tissues"/>
</dbReference>
<reference evidence="4" key="1">
    <citation type="journal article" date="2014" name="PLoS ONE">
        <title>The genome and linkage map of the northern pike (Esox lucius): conserved synteny revealed between the salmonid sister group and the Neoteleostei.</title>
        <authorList>
            <person name="Rondeau E.B."/>
            <person name="Minkley D.R."/>
            <person name="Leong J.S."/>
            <person name="Messmer A.M."/>
            <person name="Jantzen J.R."/>
            <person name="von Schalburg K.R."/>
            <person name="Lemon C."/>
            <person name="Bird N.H."/>
            <person name="Koop B.F."/>
        </authorList>
    </citation>
    <scope>NUCLEOTIDE SEQUENCE</scope>
</reference>
<evidence type="ECO:0000256" key="2">
    <source>
        <dbReference type="SAM" id="MobiDB-lite"/>
    </source>
</evidence>
<dbReference type="OMA" id="GEYVIMI"/>
<dbReference type="Proteomes" id="UP000265140">
    <property type="component" value="Chromosome 12"/>
</dbReference>
<dbReference type="GeneTree" id="ENSGT00940000161806"/>
<accession>A0A3P9A0J4</accession>
<keyword evidence="4" id="KW-1185">Reference proteome</keyword>
<dbReference type="STRING" id="8010.ENSELUP00000034532"/>
<dbReference type="Ensembl" id="ENSELUT00000038310.3">
    <property type="protein sequence ID" value="ENSELUP00000034532.2"/>
    <property type="gene ID" value="ENSELUG00000013138.3"/>
</dbReference>
<dbReference type="Gene3D" id="2.20.110.10">
    <property type="entry name" value="Histone H3 K4-specific methyltransferase SET7/9 N-terminal domain"/>
    <property type="match status" value="3"/>
</dbReference>
<dbReference type="AlphaFoldDB" id="A0A3P9A0J4"/>
<reference evidence="3" key="2">
    <citation type="submission" date="2020-02" db="EMBL/GenBank/DDBJ databases">
        <title>Esox lucius (northern pike) genome, fEsoLuc1, primary haplotype.</title>
        <authorList>
            <person name="Myers G."/>
            <person name="Karagic N."/>
            <person name="Meyer A."/>
            <person name="Pippel M."/>
            <person name="Reichard M."/>
            <person name="Winkler S."/>
            <person name="Tracey A."/>
            <person name="Sims Y."/>
            <person name="Howe K."/>
            <person name="Rhie A."/>
            <person name="Formenti G."/>
            <person name="Durbin R."/>
            <person name="Fedrigo O."/>
            <person name="Jarvis E.D."/>
        </authorList>
    </citation>
    <scope>NUCLEOTIDE SEQUENCE [LARGE SCALE GENOMIC DNA]</scope>
</reference>
<keyword evidence="1" id="KW-0677">Repeat</keyword>
<organism evidence="3 4">
    <name type="scientific">Esox lucius</name>
    <name type="common">Northern pike</name>
    <dbReference type="NCBI Taxonomy" id="8010"/>
    <lineage>
        <taxon>Eukaryota</taxon>
        <taxon>Metazoa</taxon>
        <taxon>Chordata</taxon>
        <taxon>Craniata</taxon>
        <taxon>Vertebrata</taxon>
        <taxon>Euteleostomi</taxon>
        <taxon>Actinopterygii</taxon>
        <taxon>Neopterygii</taxon>
        <taxon>Teleostei</taxon>
        <taxon>Protacanthopterygii</taxon>
        <taxon>Esociformes</taxon>
        <taxon>Esocidae</taxon>
        <taxon>Esox</taxon>
    </lineage>
</organism>
<reference evidence="3" key="4">
    <citation type="submission" date="2025-09" db="UniProtKB">
        <authorList>
            <consortium name="Ensembl"/>
        </authorList>
    </citation>
    <scope>IDENTIFICATION</scope>
</reference>
<feature type="compositionally biased region" description="Low complexity" evidence="2">
    <location>
        <begin position="336"/>
        <end position="348"/>
    </location>
</feature>
<evidence type="ECO:0000256" key="1">
    <source>
        <dbReference type="ARBA" id="ARBA00022737"/>
    </source>
</evidence>
<dbReference type="InterPro" id="IPR003409">
    <property type="entry name" value="MORN"/>
</dbReference>
<feature type="region of interest" description="Disordered" evidence="2">
    <location>
        <begin position="435"/>
        <end position="474"/>
    </location>
</feature>